<evidence type="ECO:0000313" key="2">
    <source>
        <dbReference type="Proteomes" id="UP001266305"/>
    </source>
</evidence>
<sequence length="53" mass="6128">LNYVLTADVVTKEKGQVPRVYFVLLGETVGQVTEKLQLTYMEEMCRHYVAHVK</sequence>
<name>A0ABQ9TZ93_SAGOE</name>
<organism evidence="1 2">
    <name type="scientific">Saguinus oedipus</name>
    <name type="common">Cotton-top tamarin</name>
    <name type="synonym">Oedipomidas oedipus</name>
    <dbReference type="NCBI Taxonomy" id="9490"/>
    <lineage>
        <taxon>Eukaryota</taxon>
        <taxon>Metazoa</taxon>
        <taxon>Chordata</taxon>
        <taxon>Craniata</taxon>
        <taxon>Vertebrata</taxon>
        <taxon>Euteleostomi</taxon>
        <taxon>Mammalia</taxon>
        <taxon>Eutheria</taxon>
        <taxon>Euarchontoglires</taxon>
        <taxon>Primates</taxon>
        <taxon>Haplorrhini</taxon>
        <taxon>Platyrrhini</taxon>
        <taxon>Cebidae</taxon>
        <taxon>Callitrichinae</taxon>
        <taxon>Saguinus</taxon>
    </lineage>
</organism>
<reference evidence="1 2" key="1">
    <citation type="submission" date="2023-05" db="EMBL/GenBank/DDBJ databases">
        <title>B98-5 Cell Line De Novo Hybrid Assembly: An Optical Mapping Approach.</title>
        <authorList>
            <person name="Kananen K."/>
            <person name="Auerbach J.A."/>
            <person name="Kautto E."/>
            <person name="Blachly J.S."/>
        </authorList>
    </citation>
    <scope>NUCLEOTIDE SEQUENCE [LARGE SCALE GENOMIC DNA]</scope>
    <source>
        <strain evidence="1">B95-8</strain>
        <tissue evidence="1">Cell line</tissue>
    </source>
</reference>
<feature type="non-terminal residue" evidence="1">
    <location>
        <position position="1"/>
    </location>
</feature>
<protein>
    <submittedName>
        <fullName evidence="1">Integrin alpha-9</fullName>
    </submittedName>
</protein>
<comment type="caution">
    <text evidence="1">The sequence shown here is derived from an EMBL/GenBank/DDBJ whole genome shotgun (WGS) entry which is preliminary data.</text>
</comment>
<keyword evidence="1" id="KW-0401">Integrin</keyword>
<feature type="non-terminal residue" evidence="1">
    <location>
        <position position="53"/>
    </location>
</feature>
<accession>A0ABQ9TZ93</accession>
<dbReference type="GO" id="GO:0007229">
    <property type="term" value="P:integrin-mediated signaling pathway"/>
    <property type="evidence" value="ECO:0007669"/>
    <property type="project" value="UniProtKB-KW"/>
</dbReference>
<keyword evidence="2" id="KW-1185">Reference proteome</keyword>
<dbReference type="Proteomes" id="UP001266305">
    <property type="component" value="Unassembled WGS sequence"/>
</dbReference>
<proteinExistence type="predicted"/>
<gene>
    <name evidence="1" type="primary">ITGA9</name>
    <name evidence="1" type="ORF">P7K49_031394</name>
</gene>
<dbReference type="EMBL" id="JASSZA010000017">
    <property type="protein sequence ID" value="KAK2090138.1"/>
    <property type="molecule type" value="Genomic_DNA"/>
</dbReference>
<evidence type="ECO:0000313" key="1">
    <source>
        <dbReference type="EMBL" id="KAK2090138.1"/>
    </source>
</evidence>